<proteinExistence type="predicted"/>
<reference evidence="3 4" key="1">
    <citation type="submission" date="2022-06" db="EMBL/GenBank/DDBJ databases">
        <title>Paraconexibacter antarcticus.</title>
        <authorList>
            <person name="Kim C.S."/>
        </authorList>
    </citation>
    <scope>NUCLEOTIDE SEQUENCE [LARGE SCALE GENOMIC DNA]</scope>
    <source>
        <strain evidence="3 4">02-257</strain>
    </source>
</reference>
<dbReference type="Gene3D" id="3.40.50.300">
    <property type="entry name" value="P-loop containing nucleotide triphosphate hydrolases"/>
    <property type="match status" value="1"/>
</dbReference>
<feature type="transmembrane region" description="Helical" evidence="1">
    <location>
        <begin position="112"/>
        <end position="134"/>
    </location>
</feature>
<keyword evidence="1" id="KW-0812">Transmembrane</keyword>
<dbReference type="SUPFAM" id="SSF52540">
    <property type="entry name" value="P-loop containing nucleoside triphosphate hydrolases"/>
    <property type="match status" value="1"/>
</dbReference>
<dbReference type="InterPro" id="IPR003959">
    <property type="entry name" value="ATPase_AAA_core"/>
</dbReference>
<evidence type="ECO:0000256" key="1">
    <source>
        <dbReference type="SAM" id="Phobius"/>
    </source>
</evidence>
<feature type="transmembrane region" description="Helical" evidence="1">
    <location>
        <begin position="51"/>
        <end position="71"/>
    </location>
</feature>
<keyword evidence="1" id="KW-0472">Membrane</keyword>
<dbReference type="Pfam" id="PF00004">
    <property type="entry name" value="AAA"/>
    <property type="match status" value="2"/>
</dbReference>
<dbReference type="PANTHER" id="PTHR23076">
    <property type="entry name" value="METALLOPROTEASE M41 FTSH"/>
    <property type="match status" value="1"/>
</dbReference>
<feature type="transmembrane region" description="Helical" evidence="1">
    <location>
        <begin position="277"/>
        <end position="294"/>
    </location>
</feature>
<dbReference type="PANTHER" id="PTHR23076:SF97">
    <property type="entry name" value="ATP-DEPENDENT ZINC METALLOPROTEASE YME1L1"/>
    <property type="match status" value="1"/>
</dbReference>
<evidence type="ECO:0000313" key="3">
    <source>
        <dbReference type="EMBL" id="UTI62325.1"/>
    </source>
</evidence>
<dbReference type="Gene3D" id="1.10.8.60">
    <property type="match status" value="1"/>
</dbReference>
<keyword evidence="1" id="KW-1133">Transmembrane helix</keyword>
<feature type="transmembrane region" description="Helical" evidence="1">
    <location>
        <begin position="172"/>
        <end position="191"/>
    </location>
</feature>
<evidence type="ECO:0000259" key="2">
    <source>
        <dbReference type="SMART" id="SM00382"/>
    </source>
</evidence>
<dbReference type="InterPro" id="IPR000642">
    <property type="entry name" value="Peptidase_M41"/>
</dbReference>
<dbReference type="EMBL" id="CP098502">
    <property type="protein sequence ID" value="UTI62325.1"/>
    <property type="molecule type" value="Genomic_DNA"/>
</dbReference>
<dbReference type="RefSeq" id="WP_254569063.1">
    <property type="nucleotide sequence ID" value="NZ_CP098502.1"/>
</dbReference>
<accession>A0ABY5DNK7</accession>
<dbReference type="InterPro" id="IPR037219">
    <property type="entry name" value="Peptidase_M41-like"/>
</dbReference>
<dbReference type="Gene3D" id="1.20.58.760">
    <property type="entry name" value="Peptidase M41"/>
    <property type="match status" value="1"/>
</dbReference>
<evidence type="ECO:0000313" key="4">
    <source>
        <dbReference type="Proteomes" id="UP001056035"/>
    </source>
</evidence>
<dbReference type="Pfam" id="PF01434">
    <property type="entry name" value="Peptidase_M41"/>
    <property type="match status" value="1"/>
</dbReference>
<gene>
    <name evidence="3" type="ORF">NBH00_13235</name>
</gene>
<organism evidence="3 4">
    <name type="scientific">Paraconexibacter antarcticus</name>
    <dbReference type="NCBI Taxonomy" id="2949664"/>
    <lineage>
        <taxon>Bacteria</taxon>
        <taxon>Bacillati</taxon>
        <taxon>Actinomycetota</taxon>
        <taxon>Thermoleophilia</taxon>
        <taxon>Solirubrobacterales</taxon>
        <taxon>Paraconexibacteraceae</taxon>
        <taxon>Paraconexibacter</taxon>
    </lineage>
</organism>
<dbReference type="InterPro" id="IPR003593">
    <property type="entry name" value="AAA+_ATPase"/>
</dbReference>
<name>A0ABY5DNK7_9ACTN</name>
<dbReference type="SMART" id="SM00382">
    <property type="entry name" value="AAA"/>
    <property type="match status" value="1"/>
</dbReference>
<protein>
    <submittedName>
        <fullName evidence="3">AAA family ATPase</fullName>
    </submittedName>
</protein>
<dbReference type="SUPFAM" id="SSF140990">
    <property type="entry name" value="FtsH protease domain-like"/>
    <property type="match status" value="1"/>
</dbReference>
<feature type="transmembrane region" description="Helical" evidence="1">
    <location>
        <begin position="26"/>
        <end position="45"/>
    </location>
</feature>
<dbReference type="Proteomes" id="UP001056035">
    <property type="component" value="Chromosome"/>
</dbReference>
<feature type="domain" description="AAA+ ATPase" evidence="2">
    <location>
        <begin position="240"/>
        <end position="489"/>
    </location>
</feature>
<keyword evidence="4" id="KW-1185">Reference proteome</keyword>
<sequence length="805" mass="89078">MSARDPQAGPVTREDSDALALAWRRLGRGATAVAILTSPALFLALAQVGDWPVWVALPVTLLAIAAFRGLVDIICHRLVERPSLYNADERTKAEDVIFRRRRWYWRSRFRRIVVYLFIAGIVLLFGQLLSQVLLGKGAPFFNPLKAFGDSFSKQDRITLALQQVITFAQLPMFFLVNFLIFFGPLLMFGVMQMKSFEPGESDWGVGLDDVRGQREPKKDVERVITLWAAGEEFKEAGGKPERGLLLIGAPGTGKTMLSKAIATSFNSPLMTMPGSGFAQTFIGLDVVMVMILIARARRLARKWGGTCMIFIDEIDAVGRRRQGLGGMMGHRTGGFAVDRPEDHLFHGPWGAMTSSGDVVIESLAWRERLFRERHGGGSAVVAPSIVTRYMGGMMGGGGMALNQLLVQMDGMDSPPVLRKWTTKKWNTFLDASYIVPQRVGGRSLRLKAPRPRSEQVYFIGATNVDIEELDPALIRPGRMGRHVWFRTPTKDDRKDIFDLYLSKVDHDPDLDREQRRDEMARITGGYSPAMIEQATSMALTFAHSDGRAQFSWPDLIEAITTIETGTAVGVDYVPEETRAVAIHEAGHAVASHVYCEGVESTRLSIRMRGGSLGHHMAREKEERFSRWRHEDVGRLVHILGAMAAEHVFYGENGRGVGGDVGSATSLAALMVGVWGMGPEPIDLSGMDFADDEARDKYEKELYDRFEGIGARIMNRAGTGNMMNPSPIGAILGDRAKQRAAAIMLGQAYITAVCLIRHNREQVAQIAEAVIERKELHGDEVVALLDAAHLEAPAIDIHDETIWPKL</sequence>
<dbReference type="InterPro" id="IPR027417">
    <property type="entry name" value="P-loop_NTPase"/>
</dbReference>